<accession>A0A852SRS1</accession>
<organism evidence="1 2">
    <name type="scientific">Herbiconiux flava</name>
    <dbReference type="NCBI Taxonomy" id="881268"/>
    <lineage>
        <taxon>Bacteria</taxon>
        <taxon>Bacillati</taxon>
        <taxon>Actinomycetota</taxon>
        <taxon>Actinomycetes</taxon>
        <taxon>Micrococcales</taxon>
        <taxon>Microbacteriaceae</taxon>
        <taxon>Herbiconiux</taxon>
    </lineage>
</organism>
<comment type="caution">
    <text evidence="1">The sequence shown here is derived from an EMBL/GenBank/DDBJ whole genome shotgun (WGS) entry which is preliminary data.</text>
</comment>
<name>A0A852SRS1_9MICO</name>
<evidence type="ECO:0008006" key="3">
    <source>
        <dbReference type="Google" id="ProtNLM"/>
    </source>
</evidence>
<keyword evidence="2" id="KW-1185">Reference proteome</keyword>
<dbReference type="InterPro" id="IPR032580">
    <property type="entry name" value="SatD"/>
</dbReference>
<reference evidence="1 2" key="1">
    <citation type="submission" date="2020-07" db="EMBL/GenBank/DDBJ databases">
        <title>Sequencing the genomes of 1000 actinobacteria strains.</title>
        <authorList>
            <person name="Klenk H.-P."/>
        </authorList>
    </citation>
    <scope>NUCLEOTIDE SEQUENCE [LARGE SCALE GENOMIC DNA]</scope>
    <source>
        <strain evidence="1 2">DSM 26474</strain>
    </source>
</reference>
<evidence type="ECO:0000313" key="2">
    <source>
        <dbReference type="Proteomes" id="UP000549913"/>
    </source>
</evidence>
<dbReference type="Pfam" id="PF16264">
    <property type="entry name" value="SatD"/>
    <property type="match status" value="1"/>
</dbReference>
<sequence length="217" mass="22903">MVSERAAVIVDIVDSKKLDDRPAAQAAIEAAFAGVDELIAHDAPSSGTEPLVATVGDEFQAVYPTLGSALEATLAARLALPEGIDCRFGIGWGELREVGRGTRGAVQDGSAWWLARAAIEEAHDREDSRTPTLRSWFATDGDARLASAVNAYLLTRDHLVSAMSPRARRLTYGTMRGRLQAELADAEGISQGAVSQSLRRSGGMSVLTATAALKAAL</sequence>
<evidence type="ECO:0000313" key="1">
    <source>
        <dbReference type="EMBL" id="NYD71557.1"/>
    </source>
</evidence>
<proteinExistence type="predicted"/>
<protein>
    <recommendedName>
        <fullName evidence="3">SatD family (SatD)</fullName>
    </recommendedName>
</protein>
<gene>
    <name evidence="1" type="ORF">BJ984_002715</name>
</gene>
<dbReference type="RefSeq" id="WP_179548482.1">
    <property type="nucleotide sequence ID" value="NZ_BSEW01000002.1"/>
</dbReference>
<dbReference type="Proteomes" id="UP000549913">
    <property type="component" value="Unassembled WGS sequence"/>
</dbReference>
<dbReference type="AlphaFoldDB" id="A0A852SRS1"/>
<dbReference type="EMBL" id="JACCBM010000001">
    <property type="protein sequence ID" value="NYD71557.1"/>
    <property type="molecule type" value="Genomic_DNA"/>
</dbReference>